<dbReference type="Gene3D" id="3.40.47.10">
    <property type="match status" value="1"/>
</dbReference>
<gene>
    <name evidence="3" type="ORF">DSCA_54230</name>
</gene>
<accession>A0A5K7YTW2</accession>
<dbReference type="KEGG" id="dalk:DSCA_54230"/>
<reference evidence="3 4" key="1">
    <citation type="submission" date="2019-11" db="EMBL/GenBank/DDBJ databases">
        <title>Comparative genomics of hydrocarbon-degrading Desulfosarcina strains.</title>
        <authorList>
            <person name="Watanabe M."/>
            <person name="Kojima H."/>
            <person name="Fukui M."/>
        </authorList>
    </citation>
    <scope>NUCLEOTIDE SEQUENCE [LARGE SCALE GENOMIC DNA]</scope>
    <source>
        <strain evidence="3 4">PL12</strain>
    </source>
</reference>
<dbReference type="Proteomes" id="UP000427906">
    <property type="component" value="Chromosome"/>
</dbReference>
<organism evidence="3 4">
    <name type="scientific">Desulfosarcina alkanivorans</name>
    <dbReference type="NCBI Taxonomy" id="571177"/>
    <lineage>
        <taxon>Bacteria</taxon>
        <taxon>Pseudomonadati</taxon>
        <taxon>Thermodesulfobacteriota</taxon>
        <taxon>Desulfobacteria</taxon>
        <taxon>Desulfobacterales</taxon>
        <taxon>Desulfosarcinaceae</taxon>
        <taxon>Desulfosarcina</taxon>
    </lineage>
</organism>
<keyword evidence="3" id="KW-0808">Transferase</keyword>
<dbReference type="GO" id="GO:0003988">
    <property type="term" value="F:acetyl-CoA C-acyltransferase activity"/>
    <property type="evidence" value="ECO:0007669"/>
    <property type="project" value="UniProtKB-ARBA"/>
</dbReference>
<feature type="domain" description="Thiolase C-terminal" evidence="2">
    <location>
        <begin position="281"/>
        <end position="420"/>
    </location>
</feature>
<feature type="domain" description="Thiolase N-terminal" evidence="1">
    <location>
        <begin position="11"/>
        <end position="258"/>
    </location>
</feature>
<evidence type="ECO:0000259" key="2">
    <source>
        <dbReference type="Pfam" id="PF22691"/>
    </source>
</evidence>
<dbReference type="CDD" id="cd00829">
    <property type="entry name" value="SCP-x_thiolase"/>
    <property type="match status" value="1"/>
</dbReference>
<keyword evidence="4" id="KW-1185">Reference proteome</keyword>
<dbReference type="SUPFAM" id="SSF53901">
    <property type="entry name" value="Thiolase-like"/>
    <property type="match status" value="1"/>
</dbReference>
<dbReference type="AlphaFoldDB" id="A0A5K7YTW2"/>
<evidence type="ECO:0000259" key="1">
    <source>
        <dbReference type="Pfam" id="PF00108"/>
    </source>
</evidence>
<dbReference type="Pfam" id="PF00108">
    <property type="entry name" value="Thiolase_N"/>
    <property type="match status" value="1"/>
</dbReference>
<evidence type="ECO:0000313" key="3">
    <source>
        <dbReference type="EMBL" id="BBO71493.1"/>
    </source>
</evidence>
<protein>
    <submittedName>
        <fullName evidence="3">Acetyl-CoA acetyltransferase</fullName>
    </submittedName>
</protein>
<dbReference type="PANTHER" id="PTHR42870">
    <property type="entry name" value="ACETYL-COA C-ACETYLTRANSFERASE"/>
    <property type="match status" value="1"/>
</dbReference>
<proteinExistence type="predicted"/>
<dbReference type="RefSeq" id="WP_155319317.1">
    <property type="nucleotide sequence ID" value="NZ_AP021874.1"/>
</dbReference>
<dbReference type="InterPro" id="IPR002155">
    <property type="entry name" value="Thiolase"/>
</dbReference>
<sequence>MLKKRKLARGVAIAGAGMSKFGMFGDKNSKDLFAEAFSEMLASIDKGADPNDIDALYVGNFSNDYFVHQSHWGPIVSDLIGLTPKPATRTEGACASSALAFREGVFAIASGFYDIVLVGGVEDMSKRTTEEVAEGLALATVPYEGEVGFTFPGVFGALATAYFAKYGASREDLMNITIKSHNNAPLNPKAQFPFTIREIMEMRKKSMTRKGLPVPDWSDEKAFLSDPSVNPAVAWPMHLYDCCPISDGASCMLLVAEDIVSNFTDDPIYVAGIGQGSGRGLHASDSLTSFEATRYAAREAYGMAGLGPESIQFAEVHDCFSMAELVHVEDLGFFEPGKGFRAIAEGATALNGPVPINTSGGLKCKGHPVGATGVSQLYEVWTQLRGKAGDRQVPKENLRVGAAHNLGGTGGTCTFTILERR</sequence>
<dbReference type="Pfam" id="PF22691">
    <property type="entry name" value="Thiolase_C_1"/>
    <property type="match status" value="1"/>
</dbReference>
<name>A0A5K7YTW2_9BACT</name>
<evidence type="ECO:0000313" key="4">
    <source>
        <dbReference type="Proteomes" id="UP000427906"/>
    </source>
</evidence>
<dbReference type="InterPro" id="IPR016039">
    <property type="entry name" value="Thiolase-like"/>
</dbReference>
<dbReference type="InterPro" id="IPR055140">
    <property type="entry name" value="Thiolase_C_2"/>
</dbReference>
<dbReference type="OrthoDB" id="9785768at2"/>
<dbReference type="PIRSF" id="PIRSF000429">
    <property type="entry name" value="Ac-CoA_Ac_transf"/>
    <property type="match status" value="1"/>
</dbReference>
<dbReference type="PANTHER" id="PTHR42870:SF6">
    <property type="entry name" value="ACETYL-COA C-ACYLTRANSFERASE"/>
    <property type="match status" value="1"/>
</dbReference>
<dbReference type="EMBL" id="AP021874">
    <property type="protein sequence ID" value="BBO71493.1"/>
    <property type="molecule type" value="Genomic_DNA"/>
</dbReference>
<dbReference type="InterPro" id="IPR020616">
    <property type="entry name" value="Thiolase_N"/>
</dbReference>